<reference evidence="2" key="1">
    <citation type="submission" date="2020-06" db="EMBL/GenBank/DDBJ databases">
        <authorList>
            <person name="Li T."/>
            <person name="Hu X."/>
            <person name="Zhang T."/>
            <person name="Song X."/>
            <person name="Zhang H."/>
            <person name="Dai N."/>
            <person name="Sheng W."/>
            <person name="Hou X."/>
            <person name="Wei L."/>
        </authorList>
    </citation>
    <scope>NUCLEOTIDE SEQUENCE</scope>
    <source>
        <strain evidence="2">3651</strain>
        <tissue evidence="2">Leaf</tissue>
    </source>
</reference>
<evidence type="ECO:0000259" key="1">
    <source>
        <dbReference type="Pfam" id="PF24626"/>
    </source>
</evidence>
<dbReference type="PANTHER" id="PTHR46148">
    <property type="entry name" value="CHROMO DOMAIN-CONTAINING PROTEIN"/>
    <property type="match status" value="1"/>
</dbReference>
<dbReference type="AlphaFoldDB" id="A0AAE1Y2I5"/>
<dbReference type="PANTHER" id="PTHR46148:SF54">
    <property type="entry name" value="RETROTRANSPOSON-LIKE PROTEIN"/>
    <property type="match status" value="1"/>
</dbReference>
<comment type="caution">
    <text evidence="2">The sequence shown here is derived from an EMBL/GenBank/DDBJ whole genome shotgun (WGS) entry which is preliminary data.</text>
</comment>
<sequence length="111" mass="12837">MFRILHRIGPVAYELDLPPAMRIHPVFHVFCLKPYYGHLRDQVRPWVETSLPLPIVPIQILDHNMSLDEFVKNHAGSGLVNKALLEGWDNDGLQGIQNKFKRATRRPTRCD</sequence>
<feature type="domain" description="Tf2-1-like SH3-like" evidence="1">
    <location>
        <begin position="2"/>
        <end position="35"/>
    </location>
</feature>
<dbReference type="InterPro" id="IPR056924">
    <property type="entry name" value="SH3_Tf2-1"/>
</dbReference>
<dbReference type="Pfam" id="PF24626">
    <property type="entry name" value="SH3_Tf2-1"/>
    <property type="match status" value="1"/>
</dbReference>
<organism evidence="2 3">
    <name type="scientific">Sesamum alatum</name>
    <dbReference type="NCBI Taxonomy" id="300844"/>
    <lineage>
        <taxon>Eukaryota</taxon>
        <taxon>Viridiplantae</taxon>
        <taxon>Streptophyta</taxon>
        <taxon>Embryophyta</taxon>
        <taxon>Tracheophyta</taxon>
        <taxon>Spermatophyta</taxon>
        <taxon>Magnoliopsida</taxon>
        <taxon>eudicotyledons</taxon>
        <taxon>Gunneridae</taxon>
        <taxon>Pentapetalae</taxon>
        <taxon>asterids</taxon>
        <taxon>lamiids</taxon>
        <taxon>Lamiales</taxon>
        <taxon>Pedaliaceae</taxon>
        <taxon>Sesamum</taxon>
    </lineage>
</organism>
<name>A0AAE1Y2I5_9LAMI</name>
<proteinExistence type="predicted"/>
<keyword evidence="3" id="KW-1185">Reference proteome</keyword>
<protein>
    <recommendedName>
        <fullName evidence="1">Tf2-1-like SH3-like domain-containing protein</fullName>
    </recommendedName>
</protein>
<gene>
    <name evidence="2" type="ORF">Salat_2156400</name>
</gene>
<reference evidence="2" key="2">
    <citation type="journal article" date="2024" name="Plant">
        <title>Genomic evolution and insights into agronomic trait innovations of Sesamum species.</title>
        <authorList>
            <person name="Miao H."/>
            <person name="Wang L."/>
            <person name="Qu L."/>
            <person name="Liu H."/>
            <person name="Sun Y."/>
            <person name="Le M."/>
            <person name="Wang Q."/>
            <person name="Wei S."/>
            <person name="Zheng Y."/>
            <person name="Lin W."/>
            <person name="Duan Y."/>
            <person name="Cao H."/>
            <person name="Xiong S."/>
            <person name="Wang X."/>
            <person name="Wei L."/>
            <person name="Li C."/>
            <person name="Ma Q."/>
            <person name="Ju M."/>
            <person name="Zhao R."/>
            <person name="Li G."/>
            <person name="Mu C."/>
            <person name="Tian Q."/>
            <person name="Mei H."/>
            <person name="Zhang T."/>
            <person name="Gao T."/>
            <person name="Zhang H."/>
        </authorList>
    </citation>
    <scope>NUCLEOTIDE SEQUENCE</scope>
    <source>
        <strain evidence="2">3651</strain>
    </source>
</reference>
<accession>A0AAE1Y2I5</accession>
<dbReference type="Proteomes" id="UP001293254">
    <property type="component" value="Unassembled WGS sequence"/>
</dbReference>
<dbReference type="EMBL" id="JACGWO010000008">
    <property type="protein sequence ID" value="KAK4422056.1"/>
    <property type="molecule type" value="Genomic_DNA"/>
</dbReference>
<evidence type="ECO:0000313" key="2">
    <source>
        <dbReference type="EMBL" id="KAK4422056.1"/>
    </source>
</evidence>
<evidence type="ECO:0000313" key="3">
    <source>
        <dbReference type="Proteomes" id="UP001293254"/>
    </source>
</evidence>